<name>A0A515DBD4_9BURK</name>
<accession>A0A515DBD4</accession>
<organism evidence="1 2">
    <name type="scientific">Rhodoferax sediminis</name>
    <dbReference type="NCBI Taxonomy" id="2509614"/>
    <lineage>
        <taxon>Bacteria</taxon>
        <taxon>Pseudomonadati</taxon>
        <taxon>Pseudomonadota</taxon>
        <taxon>Betaproteobacteria</taxon>
        <taxon>Burkholderiales</taxon>
        <taxon>Comamonadaceae</taxon>
        <taxon>Rhodoferax</taxon>
    </lineage>
</organism>
<proteinExistence type="predicted"/>
<evidence type="ECO:0000313" key="1">
    <source>
        <dbReference type="EMBL" id="QDL37700.1"/>
    </source>
</evidence>
<evidence type="ECO:0000313" key="2">
    <source>
        <dbReference type="Proteomes" id="UP000316798"/>
    </source>
</evidence>
<dbReference type="OrthoDB" id="9256097at2"/>
<dbReference type="Proteomes" id="UP000316798">
    <property type="component" value="Chromosome"/>
</dbReference>
<keyword evidence="2" id="KW-1185">Reference proteome</keyword>
<dbReference type="KEGG" id="rhf:EUB48_10775"/>
<dbReference type="AlphaFoldDB" id="A0A515DBD4"/>
<gene>
    <name evidence="1" type="ORF">EUB48_10775</name>
</gene>
<dbReference type="RefSeq" id="WP_142819028.1">
    <property type="nucleotide sequence ID" value="NZ_CP035503.1"/>
</dbReference>
<reference evidence="1 2" key="1">
    <citation type="submission" date="2019-01" db="EMBL/GenBank/DDBJ databases">
        <title>Genomic insights into a novel species Rhodoferax sp.</title>
        <authorList>
            <person name="Jin L."/>
        </authorList>
    </citation>
    <scope>NUCLEOTIDE SEQUENCE [LARGE SCALE GENOMIC DNA]</scope>
    <source>
        <strain evidence="1 2">CHu59-6-5</strain>
    </source>
</reference>
<protein>
    <submittedName>
        <fullName evidence="1">Uncharacterized protein</fullName>
    </submittedName>
</protein>
<sequence length="427" mass="47332">MATKTNIIDRTEFAAAVDKEKIVALVEDFADACAPLECDRLLLLQDKRTGAAYIECHVAASKLMHLATIDVPIDPDDQADYRANRDIVEDHIAFEQMKQDAIAQRTFSNIVSEFSRAFDPEHPIKIIGGQHRYSAIKEAFDRGVDEYHGLKIYFGLDNDQRIDVQLISNTNIAVSTDLFDRMQETLAGPALRDWCQAVGLLAPKQDFADKRLRSNPITVRSARTFIVNYFRGAAIPDKAFDSTETTPMITRSGANDPDWDELKKAKPALWSDKGLLDAGKAFAALIEAQRKAFTPTNANKKAKAGQTDFAEKALNFAVLSAWAFIAGVLSNNQVRLARHYALADQTGRDPLNAASLAKGRHKTDAENYRGLGYRTDAKERGRLAELFFLQAEDASGITAAKIDLAIKKYHAKEALLEVKRAESKVEA</sequence>
<dbReference type="EMBL" id="CP035503">
    <property type="protein sequence ID" value="QDL37700.1"/>
    <property type="molecule type" value="Genomic_DNA"/>
</dbReference>